<evidence type="ECO:0000313" key="10">
    <source>
        <dbReference type="EMBL" id="KGO60893.1"/>
    </source>
</evidence>
<feature type="transmembrane region" description="Helical" evidence="8">
    <location>
        <begin position="101"/>
        <end position="121"/>
    </location>
</feature>
<dbReference type="EMBL" id="JQFZ01000060">
    <property type="protein sequence ID" value="KGO60893.1"/>
    <property type="molecule type" value="Genomic_DNA"/>
</dbReference>
<feature type="transmembrane region" description="Helical" evidence="8">
    <location>
        <begin position="186"/>
        <end position="209"/>
    </location>
</feature>
<evidence type="ECO:0000256" key="5">
    <source>
        <dbReference type="ARBA" id="ARBA00022989"/>
    </source>
</evidence>
<feature type="transmembrane region" description="Helical" evidence="8">
    <location>
        <begin position="158"/>
        <end position="180"/>
    </location>
</feature>
<dbReference type="InterPro" id="IPR003663">
    <property type="entry name" value="Sugar/inositol_transpt"/>
</dbReference>
<keyword evidence="6 8" id="KW-0472">Membrane</keyword>
<dbReference type="VEuPathDB" id="FungiDB:PEXP_030740"/>
<keyword evidence="5 8" id="KW-1133">Transmembrane helix</keyword>
<accession>A0A0A2IB34</accession>
<dbReference type="PANTHER" id="PTHR48022">
    <property type="entry name" value="PLASTIDIC GLUCOSE TRANSPORTER 4"/>
    <property type="match status" value="1"/>
</dbReference>
<feature type="domain" description="Major facilitator superfamily (MFS) profile" evidence="9">
    <location>
        <begin position="20"/>
        <end position="464"/>
    </location>
</feature>
<evidence type="ECO:0000313" key="11">
    <source>
        <dbReference type="Proteomes" id="UP000030143"/>
    </source>
</evidence>
<dbReference type="SUPFAM" id="SSF103473">
    <property type="entry name" value="MFS general substrate transporter"/>
    <property type="match status" value="1"/>
</dbReference>
<dbReference type="InterPro" id="IPR050360">
    <property type="entry name" value="MFS_Sugar_Transporters"/>
</dbReference>
<feature type="transmembrane region" description="Helical" evidence="8">
    <location>
        <begin position="441"/>
        <end position="460"/>
    </location>
</feature>
<dbReference type="Pfam" id="PF00083">
    <property type="entry name" value="Sugar_tr"/>
    <property type="match status" value="1"/>
</dbReference>
<feature type="transmembrane region" description="Helical" evidence="8">
    <location>
        <begin position="72"/>
        <end position="89"/>
    </location>
</feature>
<dbReference type="PROSITE" id="PS50850">
    <property type="entry name" value="MFS"/>
    <property type="match status" value="1"/>
</dbReference>
<protein>
    <submittedName>
        <fullName evidence="10">Major facilitator superfamily domain, general substrate transporter</fullName>
    </submittedName>
</protein>
<feature type="transmembrane region" description="Helical" evidence="8">
    <location>
        <begin position="21"/>
        <end position="38"/>
    </location>
</feature>
<dbReference type="GO" id="GO:0016020">
    <property type="term" value="C:membrane"/>
    <property type="evidence" value="ECO:0007669"/>
    <property type="project" value="UniProtKB-SubCell"/>
</dbReference>
<reference evidence="10 11" key="1">
    <citation type="journal article" date="2015" name="Mol. Plant Microbe Interact.">
        <title>Genome, transcriptome, and functional analyses of Penicillium expansum provide new insights into secondary metabolism and pathogenicity.</title>
        <authorList>
            <person name="Ballester A.R."/>
            <person name="Marcet-Houben M."/>
            <person name="Levin E."/>
            <person name="Sela N."/>
            <person name="Selma-Lazaro C."/>
            <person name="Carmona L."/>
            <person name="Wisniewski M."/>
            <person name="Droby S."/>
            <person name="Gonzalez-Candelas L."/>
            <person name="Gabaldon T."/>
        </authorList>
    </citation>
    <scope>NUCLEOTIDE SEQUENCE [LARGE SCALE GENOMIC DNA]</scope>
    <source>
        <strain evidence="10 11">MD-8</strain>
    </source>
</reference>
<dbReference type="RefSeq" id="XP_016601877.1">
    <property type="nucleotide sequence ID" value="XM_016747179.1"/>
</dbReference>
<organism evidence="10 11">
    <name type="scientific">Penicillium expansum</name>
    <name type="common">Blue mold rot fungus</name>
    <dbReference type="NCBI Taxonomy" id="27334"/>
    <lineage>
        <taxon>Eukaryota</taxon>
        <taxon>Fungi</taxon>
        <taxon>Dikarya</taxon>
        <taxon>Ascomycota</taxon>
        <taxon>Pezizomycotina</taxon>
        <taxon>Eurotiomycetes</taxon>
        <taxon>Eurotiomycetidae</taxon>
        <taxon>Eurotiales</taxon>
        <taxon>Aspergillaceae</taxon>
        <taxon>Penicillium</taxon>
    </lineage>
</organism>
<feature type="transmembrane region" description="Helical" evidence="8">
    <location>
        <begin position="338"/>
        <end position="357"/>
    </location>
</feature>
<sequence>MASPKNMNIFREMTAQTFMTALFSSLGGIGFGIDYGYWSGMLDIAQFLKDFGVYDGKTDSYYLPSSWQSAGSGPPVAGLAIGALISGLVGKHLGRIKTFRFASIISAVGVIIQSTAIHSYWQIMVGRLINTLALGILANAIPAYLAEISPLSIRGTLINCYQFSVSVGAILVTAMNWGMYQRPDQWAYRLVFIIQIFVPLTYISGSFFIPESPRWLVGQGRYAEAKMELEVLRKTTSDELLGREIELIIAAEEENKAQFGSSWSECFRGTNLRRTLIATGVQCLQQAQGSSFMGTYSVLFMKSIGVDDVYKISILTSLVMTVASGCGFYVPDRFGRRWVLIGAALVLGISMFTMSGVKDAGLAGNKTARNTALAFVFIWQFAMSIGWSSCVWIITAEVPTLQLREKTMTIACFIGFCVSVLVTFVSPFIQDPGYGNLGGKIGYLYGSFSFAAALWTFLFCPETGFRSLEEVDELFKNRVSVWDFHKYRTTGFGAEIAEVEHASQPKEALLDKPDVEK</sequence>
<dbReference type="NCBIfam" id="TIGR00879">
    <property type="entry name" value="SP"/>
    <property type="match status" value="1"/>
</dbReference>
<evidence type="ECO:0000256" key="7">
    <source>
        <dbReference type="RuleBase" id="RU003346"/>
    </source>
</evidence>
<dbReference type="STRING" id="27334.A0A0A2IB34"/>
<comment type="subcellular location">
    <subcellularLocation>
        <location evidence="1">Membrane</location>
        <topology evidence="1">Multi-pass membrane protein</topology>
    </subcellularLocation>
</comment>
<dbReference type="Gene3D" id="1.20.1250.20">
    <property type="entry name" value="MFS general substrate transporter like domains"/>
    <property type="match status" value="1"/>
</dbReference>
<name>A0A0A2IB34_PENEN</name>
<comment type="caution">
    <text evidence="10">The sequence shown here is derived from an EMBL/GenBank/DDBJ whole genome shotgun (WGS) entry which is preliminary data.</text>
</comment>
<dbReference type="Proteomes" id="UP000030143">
    <property type="component" value="Unassembled WGS sequence"/>
</dbReference>
<gene>
    <name evidence="10" type="ORF">PEX2_099090</name>
</gene>
<dbReference type="InterPro" id="IPR005828">
    <property type="entry name" value="MFS_sugar_transport-like"/>
</dbReference>
<keyword evidence="4 8" id="KW-0812">Transmembrane</keyword>
<evidence type="ECO:0000256" key="6">
    <source>
        <dbReference type="ARBA" id="ARBA00023136"/>
    </source>
</evidence>
<dbReference type="InterPro" id="IPR036259">
    <property type="entry name" value="MFS_trans_sf"/>
</dbReference>
<dbReference type="PRINTS" id="PR00171">
    <property type="entry name" value="SUGRTRNSPORT"/>
</dbReference>
<evidence type="ECO:0000256" key="8">
    <source>
        <dbReference type="SAM" id="Phobius"/>
    </source>
</evidence>
<evidence type="ECO:0000256" key="1">
    <source>
        <dbReference type="ARBA" id="ARBA00004141"/>
    </source>
</evidence>
<evidence type="ECO:0000259" key="9">
    <source>
        <dbReference type="PROSITE" id="PS50850"/>
    </source>
</evidence>
<dbReference type="HOGENOM" id="CLU_001265_30_1_1"/>
<proteinExistence type="inferred from homology"/>
<evidence type="ECO:0000256" key="2">
    <source>
        <dbReference type="ARBA" id="ARBA00010992"/>
    </source>
</evidence>
<evidence type="ECO:0000256" key="4">
    <source>
        <dbReference type="ARBA" id="ARBA00022692"/>
    </source>
</evidence>
<dbReference type="AlphaFoldDB" id="A0A0A2IB34"/>
<dbReference type="OrthoDB" id="6612291at2759"/>
<keyword evidence="11" id="KW-1185">Reference proteome</keyword>
<dbReference type="InterPro" id="IPR020846">
    <property type="entry name" value="MFS_dom"/>
</dbReference>
<dbReference type="FunFam" id="1.20.1250.20:FF:000078">
    <property type="entry name" value="MFS maltose transporter, putative"/>
    <property type="match status" value="1"/>
</dbReference>
<feature type="transmembrane region" description="Helical" evidence="8">
    <location>
        <begin position="408"/>
        <end position="429"/>
    </location>
</feature>
<dbReference type="GO" id="GO:0005351">
    <property type="term" value="F:carbohydrate:proton symporter activity"/>
    <property type="evidence" value="ECO:0007669"/>
    <property type="project" value="TreeGrafter"/>
</dbReference>
<dbReference type="PANTHER" id="PTHR48022:SF2">
    <property type="entry name" value="PLASTIDIC GLUCOSE TRANSPORTER 4"/>
    <property type="match status" value="1"/>
</dbReference>
<feature type="transmembrane region" description="Helical" evidence="8">
    <location>
        <begin position="377"/>
        <end position="396"/>
    </location>
</feature>
<dbReference type="PhylomeDB" id="A0A0A2IB34"/>
<keyword evidence="3 7" id="KW-0813">Transport</keyword>
<evidence type="ECO:0000256" key="3">
    <source>
        <dbReference type="ARBA" id="ARBA00022448"/>
    </source>
</evidence>
<dbReference type="GeneID" id="27682599"/>
<comment type="similarity">
    <text evidence="2 7">Belongs to the major facilitator superfamily. Sugar transporter (TC 2.A.1.1) family.</text>
</comment>